<keyword evidence="15" id="KW-0472">Membrane</keyword>
<evidence type="ECO:0000256" key="14">
    <source>
        <dbReference type="SAM" id="MobiDB-lite"/>
    </source>
</evidence>
<dbReference type="InterPro" id="IPR044107">
    <property type="entry name" value="PIKKc_ATM"/>
</dbReference>
<evidence type="ECO:0000256" key="13">
    <source>
        <dbReference type="ARBA" id="ARBA00073111"/>
    </source>
</evidence>
<evidence type="ECO:0000313" key="19">
    <source>
        <dbReference type="EMBL" id="KAK4350518.1"/>
    </source>
</evidence>
<dbReference type="InterPro" id="IPR018936">
    <property type="entry name" value="PI3/4_kinase_CS"/>
</dbReference>
<feature type="transmembrane region" description="Helical" evidence="15">
    <location>
        <begin position="470"/>
        <end position="496"/>
    </location>
</feature>
<reference evidence="19" key="1">
    <citation type="submission" date="2023-12" db="EMBL/GenBank/DDBJ databases">
        <title>Genome assembly of Anisodus tanguticus.</title>
        <authorList>
            <person name="Wang Y.-J."/>
        </authorList>
    </citation>
    <scope>NUCLEOTIDE SEQUENCE</scope>
    <source>
        <strain evidence="19">KB-2021</strain>
        <tissue evidence="19">Leaf</tissue>
    </source>
</reference>
<dbReference type="Pfam" id="PF25360">
    <property type="entry name" value="TPR_ATM"/>
    <property type="match status" value="1"/>
</dbReference>
<evidence type="ECO:0000256" key="12">
    <source>
        <dbReference type="ARBA" id="ARBA00048679"/>
    </source>
</evidence>
<name>A0AAE1RF95_9SOLA</name>
<evidence type="ECO:0000256" key="8">
    <source>
        <dbReference type="ARBA" id="ARBA00022840"/>
    </source>
</evidence>
<evidence type="ECO:0000256" key="7">
    <source>
        <dbReference type="ARBA" id="ARBA00022777"/>
    </source>
</evidence>
<dbReference type="CDD" id="cd05171">
    <property type="entry name" value="PIKKc_ATM"/>
    <property type="match status" value="1"/>
</dbReference>
<dbReference type="Pfam" id="PF02260">
    <property type="entry name" value="FATC"/>
    <property type="match status" value="1"/>
</dbReference>
<dbReference type="PANTHER" id="PTHR37079">
    <property type="entry name" value="SERINE/THREONINE-PROTEIN KINASE ATM"/>
    <property type="match status" value="1"/>
</dbReference>
<evidence type="ECO:0000256" key="11">
    <source>
        <dbReference type="ARBA" id="ARBA00047899"/>
    </source>
</evidence>
<dbReference type="PANTHER" id="PTHR37079:SF4">
    <property type="entry name" value="SERINE_THREONINE-PROTEIN KINASE ATM"/>
    <property type="match status" value="1"/>
</dbReference>
<comment type="caution">
    <text evidence="19">The sequence shown here is derived from an EMBL/GenBank/DDBJ whole genome shotgun (WGS) entry which is preliminary data.</text>
</comment>
<dbReference type="InterPro" id="IPR036940">
    <property type="entry name" value="PI3/4_kinase_cat_sf"/>
</dbReference>
<dbReference type="Gene3D" id="3.30.1010.10">
    <property type="entry name" value="Phosphatidylinositol 3-kinase Catalytic Subunit, Chain A, domain 4"/>
    <property type="match status" value="1"/>
</dbReference>
<protein>
    <recommendedName>
        <fullName evidence="13">Serine/threonine-protein kinase ATM</fullName>
        <ecNumber evidence="2">2.7.11.1</ecNumber>
    </recommendedName>
</protein>
<comment type="catalytic activity">
    <reaction evidence="12">
        <text>L-seryl-[protein] + ATP = O-phospho-L-seryl-[protein] + ADP + H(+)</text>
        <dbReference type="Rhea" id="RHEA:17989"/>
        <dbReference type="Rhea" id="RHEA-COMP:9863"/>
        <dbReference type="Rhea" id="RHEA-COMP:11604"/>
        <dbReference type="ChEBI" id="CHEBI:15378"/>
        <dbReference type="ChEBI" id="CHEBI:29999"/>
        <dbReference type="ChEBI" id="CHEBI:30616"/>
        <dbReference type="ChEBI" id="CHEBI:83421"/>
        <dbReference type="ChEBI" id="CHEBI:456216"/>
        <dbReference type="EC" id="2.7.11.1"/>
    </reaction>
</comment>
<dbReference type="SUPFAM" id="SSF56112">
    <property type="entry name" value="Protein kinase-like (PK-like)"/>
    <property type="match status" value="1"/>
</dbReference>
<keyword evidence="9" id="KW-0539">Nucleus</keyword>
<dbReference type="GO" id="GO:0005524">
    <property type="term" value="F:ATP binding"/>
    <property type="evidence" value="ECO:0007669"/>
    <property type="project" value="UniProtKB-KW"/>
</dbReference>
<comment type="subcellular location">
    <subcellularLocation>
        <location evidence="1">Nucleus</location>
    </subcellularLocation>
</comment>
<organism evidence="19 20">
    <name type="scientific">Anisodus tanguticus</name>
    <dbReference type="NCBI Taxonomy" id="243964"/>
    <lineage>
        <taxon>Eukaryota</taxon>
        <taxon>Viridiplantae</taxon>
        <taxon>Streptophyta</taxon>
        <taxon>Embryophyta</taxon>
        <taxon>Tracheophyta</taxon>
        <taxon>Spermatophyta</taxon>
        <taxon>Magnoliopsida</taxon>
        <taxon>eudicotyledons</taxon>
        <taxon>Gunneridae</taxon>
        <taxon>Pentapetalae</taxon>
        <taxon>asterids</taxon>
        <taxon>lamiids</taxon>
        <taxon>Solanales</taxon>
        <taxon>Solanaceae</taxon>
        <taxon>Solanoideae</taxon>
        <taxon>Hyoscyameae</taxon>
        <taxon>Anisodus</taxon>
    </lineage>
</organism>
<dbReference type="FunFam" id="1.10.1070.11:FF:000015">
    <property type="entry name" value="Serine/threonine-protein kinase ATM"/>
    <property type="match status" value="1"/>
</dbReference>
<evidence type="ECO:0000313" key="20">
    <source>
        <dbReference type="Proteomes" id="UP001291623"/>
    </source>
</evidence>
<keyword evidence="3" id="KW-0723">Serine/threonine-protein kinase</keyword>
<dbReference type="InterPro" id="IPR000403">
    <property type="entry name" value="PI3/4_kinase_cat_dom"/>
</dbReference>
<dbReference type="InterPro" id="IPR057445">
    <property type="entry name" value="ATM_TPR"/>
</dbReference>
<evidence type="ECO:0000256" key="4">
    <source>
        <dbReference type="ARBA" id="ARBA00022679"/>
    </source>
</evidence>
<comment type="catalytic activity">
    <reaction evidence="11">
        <text>L-threonyl-[protein] + ATP = O-phospho-L-threonyl-[protein] + ADP + H(+)</text>
        <dbReference type="Rhea" id="RHEA:46608"/>
        <dbReference type="Rhea" id="RHEA-COMP:11060"/>
        <dbReference type="Rhea" id="RHEA-COMP:11605"/>
        <dbReference type="ChEBI" id="CHEBI:15378"/>
        <dbReference type="ChEBI" id="CHEBI:30013"/>
        <dbReference type="ChEBI" id="CHEBI:30616"/>
        <dbReference type="ChEBI" id="CHEBI:61977"/>
        <dbReference type="ChEBI" id="CHEBI:456216"/>
        <dbReference type="EC" id="2.7.11.1"/>
    </reaction>
</comment>
<evidence type="ECO:0000256" key="5">
    <source>
        <dbReference type="ARBA" id="ARBA00022741"/>
    </source>
</evidence>
<dbReference type="EMBL" id="JAVYJV010000016">
    <property type="protein sequence ID" value="KAK4350518.1"/>
    <property type="molecule type" value="Genomic_DNA"/>
</dbReference>
<evidence type="ECO:0000256" key="15">
    <source>
        <dbReference type="SAM" id="Phobius"/>
    </source>
</evidence>
<dbReference type="Pfam" id="PF00454">
    <property type="entry name" value="PI3_PI4_kinase"/>
    <property type="match status" value="1"/>
</dbReference>
<keyword evidence="15" id="KW-0812">Transmembrane</keyword>
<evidence type="ECO:0000259" key="18">
    <source>
        <dbReference type="PROSITE" id="PS51190"/>
    </source>
</evidence>
<evidence type="ECO:0000256" key="9">
    <source>
        <dbReference type="ARBA" id="ARBA00023242"/>
    </source>
</evidence>
<evidence type="ECO:0000256" key="6">
    <source>
        <dbReference type="ARBA" id="ARBA00022763"/>
    </source>
</evidence>
<dbReference type="PROSITE" id="PS50290">
    <property type="entry name" value="PI3_4_KINASE_3"/>
    <property type="match status" value="1"/>
</dbReference>
<evidence type="ECO:0000256" key="1">
    <source>
        <dbReference type="ARBA" id="ARBA00004123"/>
    </source>
</evidence>
<evidence type="ECO:0000259" key="16">
    <source>
        <dbReference type="PROSITE" id="PS50290"/>
    </source>
</evidence>
<keyword evidence="4" id="KW-0808">Transferase</keyword>
<dbReference type="GO" id="GO:0004674">
    <property type="term" value="F:protein serine/threonine kinase activity"/>
    <property type="evidence" value="ECO:0007669"/>
    <property type="project" value="UniProtKB-KW"/>
</dbReference>
<dbReference type="PROSITE" id="PS00915">
    <property type="entry name" value="PI3_4_KINASE_1"/>
    <property type="match status" value="1"/>
</dbReference>
<proteinExistence type="predicted"/>
<keyword evidence="10" id="KW-0131">Cell cycle</keyword>
<keyword evidence="6" id="KW-0227">DNA damage</keyword>
<evidence type="ECO:0000256" key="3">
    <source>
        <dbReference type="ARBA" id="ARBA00022527"/>
    </source>
</evidence>
<dbReference type="InterPro" id="IPR011009">
    <property type="entry name" value="Kinase-like_dom_sf"/>
</dbReference>
<dbReference type="GO" id="GO:0006281">
    <property type="term" value="P:DNA repair"/>
    <property type="evidence" value="ECO:0007669"/>
    <property type="project" value="InterPro"/>
</dbReference>
<dbReference type="SMART" id="SM01343">
    <property type="entry name" value="FATC"/>
    <property type="match status" value="1"/>
</dbReference>
<dbReference type="FunFam" id="3.30.1010.10:FF:000023">
    <property type="entry name" value="Serine/threonine-protein kinase ATM"/>
    <property type="match status" value="1"/>
</dbReference>
<sequence>MANTVTSRDIQDIVTKLSSDKAKSRQEGIKLLNAWLEEGQRSIEFCRYVGEKTARLKPDEIPHSETWPFLVTLLTKCVSLEISGSKKRLPKLNFAKTLRVVVQRAEDAKFSGKDMPLLPVAKLLFNHVWDVLKDTPSFQSEYGTILRHLLAVRSYRFHMRKRVYCCLVLLYMEKVETSLKEKSDGQINPREEVFRCITTLHSLLENPPGDYPDTLQEDIVKGFIGIFSYVRDEGKISRKLIECINIYLLKDGPNLGSKSLEIHDAVQHFVSQCWMTTRDRGLKDSLVLYARLQLNLTRDLADGSSLLEQLQDVLRKELDQMSSCTINLPWKDATRDDKCGSLTDSQCGIMELAALVFCQACVSTPIASSSEKRLRREHVVVQIRERLSRGKWPWHAAFCYLIHSYYDRLKKDLLIYWFEGICASFERIINDANMEHSYGGLLWTLRCVLPDFVDILALLHCIGHVALTNLLLYVTIVCVTSIYCWSLQGLSLMLLFPVPALQTSSELSSTLNGSLILALDWICRLKQAGVRYGPVLLVVDDALVLLRNLILSDTTNAYLVPQDLWDLRLLKRVPSISVLCFISCYFSRKDYQAIAKLLCQTLIFYFLFLITAFWYQSKFLEFLGFPIAGDLRDTLYLRQNLLRAVLALPFWKECSMLNKQLVTILPTAVYALCTGGAPLLDKGLSPSHYVPETVNDVKVDNHTHESVHDVFECSVEVLARIGQESDLEVLHSFIVFSSLCGQSTSSQSTFIWLGEETVPCLATLSQYVSKLLDRAASILEKSYDDPVCGLLGSRSIFDTIGTIRVSFESFLCSPLFKEMQADNNIDVLAAVIQSVERLLKFLAELYGRSSSSGNNIHSKRGDLDSSASISSQDSHPVNNRTSVIMDMELDANIGSKDTDAVNIEGKATADILASSANQRMEVVSIITKFFSALPFHTWDVMFTLMEKESDPRVLELIIHGLCQHPYWSSSRKFLNLVTSLNDFLDILANLKIQSLNVLAAICSLLESLLSCDDVAKYKKRTLSREKLSEEGLISLGDLLNKIADSDLFDWVGRTKLIDCICNFILVDPQIGQSMIEKLLLFLPDPDYRVRLCFAQRVGVLFQTWDGHFELFQDICSNFGTKLVTCSREKLVTTKEVLASGPQPRTILETTIVTLAHLALHSEKIELEAVFMVCAIAAINPCLRKLVIAALDNLSRELKYTSRSKYMEELMAPILFSWVATGVSLAALLEVTCEPLAEMIKNHFVDIFSVCIALHCSKKAGWEKGSVVLESSILDVAKISVIERDKLIKTHMVSIVNTIFSLASTAADPVLPLFSKETVARAIMTVVDGFLEMCSLFSWHKSDRLAGIEVLIDVLGHRVAVPSTASYLLNLIGQCLDLNALLDQCFRMISSLLKIFKIKQLEGTTIALGEQLQFLISKLVMCCVPSESSSKLSAATSSQVLSLLRELTLDSDSSLHEYIKELEPFPNLDLFHDLRMFHEELCQNYSPKEHLLTLGKRSRYLPPRFLIWSLKALHKKLFEDEAYPSQKNEEKIFEDAYLDSDHEIVHTVWNLVHTCRLSGASNFGALVSDFLSRVGIGDPHGVVFHLPIESKTVHDHNFHLGAGISDELLVEIMRLLKKYLMDDSVKIIDIASQALRGILSTENGQRALLSFDSYQRSLIEVHSKGVNVNLVQKLLADLQRKLNVEALSLKNSAIWKTDGKTFETWICPLVCALIEYCDDMILRLCQDIVLVKSEVAELLFPHVMVNLSSRRDVDVDLCQLLSSQVQENILTEDNKLTKSIQVILDALNELRLCHVMERGTSSNSSKRENSKQYGRPSSYGSKSRSTPLRAKHQTTTSSVVSVSALSWEKIYWIPMDYLAVARSAITSGAYFTAVLYVEHWCEENFKSLTLGTPDFSHVEILPQHIEILLSAVTQINEPDSLYGIIQSHKLTSQIITFEHEGNWSKALEYYDLQIRSDPVAQGSCYSPENFLHSSDSVVDQIIEKKPYKGLIRSLQQIGCTHLLDVYCQGLTSQKGRFQHDPEFTELQLSLDMVTLFSSGTASASASCPFLLGSSSLLLVTNVNSIVLEIPLFKWSCINLNNCTLHQALCPNQLIYEAAWRSGNWDFSLLYGESNVLPIQHGSEHFNENLHSCLRALKEGGFNEFQIKVKDSKQELLLSICHASEESTKYIYQAIVKLQILYHLGMAWGSRWTSSSCSMLDSLKMPNVSSKPVLPSSAQLSCLDMDWKRTLKQAQLHMNLLEPFVAFRRVLLLTLNCQNYTVHHLLESAATLRKVSRFSQAASALHEFKFLCAEIGEHSNLYWLGRLEEAKLLRAQGQHQMAINLAKYISQNNHMNENASDVFRLIGKWLAETRTSNSRTILEKYLKHAVTLAEDCMARGKVSTTKRSQMHFHLAHYADALFRSYEERLNSSEWQAAMRLRKHKAKELEALVKRLRSSTKGEKTDCSAKIQELQKQLSMDKEEAEKLQEDRDNFLSTALDEYKRCLVIGDKYDVRVIFRATIGFQVFRLISLWFGLSIRPIVVDSLLSTISEVQSYKFIPLVYQIASRMGSTKEGPGAQNFQFALVSLIKRLAIDHPYHTIFQLLALANGDRIKDKQRSRNSFVVDMDKKVAAENLLKELSSYHGAVIRQMKQMVEIYIKLAELETKREVSSCCSTVSRTAASFAISQLTTRIYEQDTNKKVNLPREIRSIRELELVPVVTANIPIDPSCQYTEGSFPNFKGLADSVTVMNGINAPKVVECFGSDGNKYRQLAKSGNDDLRQDAVMEQFFGLVNTFLQNHRDSWKRRLRIRTYKVVPFTPSAGVLEWVNGTLPLLEYLIGSTRDGGAHGRYGAGDWTFMKCRQHMIVESVKRNAFQEVCDNFRPVMHHFFLERFFHPADWFQKRLAYTRSVAASSMVGYIVGLGDRHSMNILVDQATAEVVHIDLGVAFEQGLMLKTPERVPFRLSRDIIDGMGITGVEGVFRRCCEETLSVMRTNKEALLTIIEVFIHDPLYKWALSPLKALQRQKESDDDLETSLEGSQQDDHEGNKDAARALMRVKQKLDGYEEGEMRSVHGQVQQLIHDAIDPDRLCHMFPGWGAWL</sequence>
<evidence type="ECO:0000259" key="17">
    <source>
        <dbReference type="PROSITE" id="PS51189"/>
    </source>
</evidence>
<feature type="domain" description="FATC" evidence="18">
    <location>
        <begin position="3047"/>
        <end position="3079"/>
    </location>
</feature>
<accession>A0AAE1RF95</accession>
<feature type="domain" description="FAT" evidence="17">
    <location>
        <begin position="1858"/>
        <end position="2588"/>
    </location>
</feature>
<keyword evidence="7" id="KW-0418">Kinase</keyword>
<dbReference type="Gene3D" id="1.10.1070.11">
    <property type="entry name" value="Phosphatidylinositol 3-/4-kinase, catalytic domain"/>
    <property type="match status" value="1"/>
</dbReference>
<evidence type="ECO:0000256" key="10">
    <source>
        <dbReference type="ARBA" id="ARBA00023306"/>
    </source>
</evidence>
<gene>
    <name evidence="19" type="ORF">RND71_029831</name>
</gene>
<feature type="transmembrane region" description="Helical" evidence="15">
    <location>
        <begin position="597"/>
        <end position="615"/>
    </location>
</feature>
<feature type="domain" description="PI3K/PI4K catalytic" evidence="16">
    <location>
        <begin position="2721"/>
        <end position="3031"/>
    </location>
</feature>
<evidence type="ECO:0000256" key="2">
    <source>
        <dbReference type="ARBA" id="ARBA00012513"/>
    </source>
</evidence>
<dbReference type="InterPro" id="IPR038980">
    <property type="entry name" value="ATM_plant"/>
</dbReference>
<keyword evidence="5" id="KW-0547">Nucleotide-binding</keyword>
<dbReference type="GO" id="GO:0005634">
    <property type="term" value="C:nucleus"/>
    <property type="evidence" value="ECO:0007669"/>
    <property type="project" value="UniProtKB-SubCell"/>
</dbReference>
<dbReference type="InterPro" id="IPR014009">
    <property type="entry name" value="PIK_FAT"/>
</dbReference>
<dbReference type="Proteomes" id="UP001291623">
    <property type="component" value="Unassembled WGS sequence"/>
</dbReference>
<feature type="compositionally biased region" description="Low complexity" evidence="14">
    <location>
        <begin position="864"/>
        <end position="874"/>
    </location>
</feature>
<dbReference type="PROSITE" id="PS51190">
    <property type="entry name" value="FATC"/>
    <property type="match status" value="1"/>
</dbReference>
<feature type="region of interest" description="Disordered" evidence="14">
    <location>
        <begin position="1798"/>
        <end position="1831"/>
    </location>
</feature>
<keyword evidence="8" id="KW-0067">ATP-binding</keyword>
<feature type="region of interest" description="Disordered" evidence="14">
    <location>
        <begin position="856"/>
        <end position="878"/>
    </location>
</feature>
<keyword evidence="20" id="KW-1185">Reference proteome</keyword>
<dbReference type="PROSITE" id="PS51189">
    <property type="entry name" value="FAT"/>
    <property type="match status" value="1"/>
</dbReference>
<dbReference type="PROSITE" id="PS00916">
    <property type="entry name" value="PI3_4_KINASE_2"/>
    <property type="match status" value="1"/>
</dbReference>
<feature type="region of interest" description="Disordered" evidence="14">
    <location>
        <begin position="3006"/>
        <end position="3027"/>
    </location>
</feature>
<dbReference type="EC" id="2.7.11.1" evidence="2"/>
<keyword evidence="15" id="KW-1133">Transmembrane helix</keyword>
<dbReference type="SMART" id="SM00146">
    <property type="entry name" value="PI3Kc"/>
    <property type="match status" value="1"/>
</dbReference>
<dbReference type="InterPro" id="IPR003152">
    <property type="entry name" value="FATC_dom"/>
</dbReference>